<proteinExistence type="predicted"/>
<evidence type="ECO:0000256" key="3">
    <source>
        <dbReference type="ARBA" id="ARBA00022676"/>
    </source>
</evidence>
<dbReference type="PANTHER" id="PTHR33908:SF3">
    <property type="entry name" value="UNDECAPRENYL PHOSPHATE-ALPHA-4-AMINO-4-DEOXY-L-ARABINOSE ARABINOSYL TRANSFERASE"/>
    <property type="match status" value="1"/>
</dbReference>
<feature type="transmembrane region" description="Helical" evidence="8">
    <location>
        <begin position="164"/>
        <end position="189"/>
    </location>
</feature>
<name>J9FFW7_9ZZZZ</name>
<reference evidence="9" key="1">
    <citation type="journal article" date="2012" name="PLoS ONE">
        <title>Gene sets for utilization of primary and secondary nutrition supplies in the distal gut of endangered iberian lynx.</title>
        <authorList>
            <person name="Alcaide M."/>
            <person name="Messina E."/>
            <person name="Richter M."/>
            <person name="Bargiela R."/>
            <person name="Peplies J."/>
            <person name="Huws S.A."/>
            <person name="Newbold C.J."/>
            <person name="Golyshin P.N."/>
            <person name="Simon M.A."/>
            <person name="Lopez G."/>
            <person name="Yakimov M.M."/>
            <person name="Ferrer M."/>
        </authorList>
    </citation>
    <scope>NUCLEOTIDE SEQUENCE</scope>
</reference>
<sequence length="481" mass="55338">MVIAGYSFFARRRNSEVALLMALVTLTTFEVHRATYACRVDMVLAALTVLALYALYRWTERDMRGIPWLAILLMAGAALTKGPVGALLPCGVTGAYLLLRGKNFFSLLWRFSLIFIAALLPLFLWYALAYTQPHGGDRFLQLFYEENILRFTGQMSYAAHENPWHYNLMTLVAGFVPYTLLAVIALPFCKTPLQHIFSRTALRTACSLRTYKEMNGLQLFSLLSIVVILIFYTIPSCKRSVYLLPVYPFMAYFFAEWMLWLRQHHARALRIFGHILASLSVVLVVLFLIIRMGILPEQLFTGKHAMENNLFLEALRLRPLAFYHWLIVVLPLGATAWFWSRKAQRDASKLPLQLALLIASIFLSLDAVYQPAVLNAKSDKDIALRIAEIAPKGTLYSYRPEWLDANRMHPFTINFYLGDRVIPMDKAEVLPEQGYVIVSGDVIGKFEEVYPQYVTHFVFRSEKRSCDDRTPVYFYQFERKR</sequence>
<feature type="transmembrane region" description="Helical" evidence="8">
    <location>
        <begin position="322"/>
        <end position="340"/>
    </location>
</feature>
<keyword evidence="3 9" id="KW-0328">Glycosyltransferase</keyword>
<dbReference type="GO" id="GO:0008610">
    <property type="term" value="P:lipid biosynthetic process"/>
    <property type="evidence" value="ECO:0007669"/>
    <property type="project" value="UniProtKB-ARBA"/>
</dbReference>
<keyword evidence="4 9" id="KW-0808">Transferase</keyword>
<dbReference type="GO" id="GO:0005886">
    <property type="term" value="C:plasma membrane"/>
    <property type="evidence" value="ECO:0007669"/>
    <property type="project" value="UniProtKB-SubCell"/>
</dbReference>
<evidence type="ECO:0000256" key="5">
    <source>
        <dbReference type="ARBA" id="ARBA00022692"/>
    </source>
</evidence>
<evidence type="ECO:0000256" key="4">
    <source>
        <dbReference type="ARBA" id="ARBA00022679"/>
    </source>
</evidence>
<evidence type="ECO:0000256" key="1">
    <source>
        <dbReference type="ARBA" id="ARBA00004651"/>
    </source>
</evidence>
<keyword evidence="5 8" id="KW-0812">Transmembrane</keyword>
<feature type="transmembrane region" description="Helical" evidence="8">
    <location>
        <begin position="271"/>
        <end position="294"/>
    </location>
</feature>
<keyword evidence="6 8" id="KW-1133">Transmembrane helix</keyword>
<dbReference type="AlphaFoldDB" id="J9FFW7"/>
<evidence type="ECO:0000313" key="9">
    <source>
        <dbReference type="EMBL" id="EJW93816.1"/>
    </source>
</evidence>
<dbReference type="EMBL" id="AMCI01006745">
    <property type="protein sequence ID" value="EJW93816.1"/>
    <property type="molecule type" value="Genomic_DNA"/>
</dbReference>
<dbReference type="GO" id="GO:0016763">
    <property type="term" value="F:pentosyltransferase activity"/>
    <property type="evidence" value="ECO:0007669"/>
    <property type="project" value="TreeGrafter"/>
</dbReference>
<feature type="transmembrane region" description="Helical" evidence="8">
    <location>
        <begin position="107"/>
        <end position="128"/>
    </location>
</feature>
<feature type="transmembrane region" description="Helical" evidence="8">
    <location>
        <begin position="43"/>
        <end position="59"/>
    </location>
</feature>
<comment type="subcellular location">
    <subcellularLocation>
        <location evidence="1">Cell membrane</location>
        <topology evidence="1">Multi-pass membrane protein</topology>
    </subcellularLocation>
</comment>
<keyword evidence="2" id="KW-1003">Cell membrane</keyword>
<protein>
    <submittedName>
        <fullName evidence="9">Dolichyl-phosphate-mannose-protein mannosyltransferase</fullName>
    </submittedName>
</protein>
<dbReference type="InterPro" id="IPR050297">
    <property type="entry name" value="LipidA_mod_glycosyltrf_83"/>
</dbReference>
<dbReference type="PANTHER" id="PTHR33908">
    <property type="entry name" value="MANNOSYLTRANSFERASE YKCB-RELATED"/>
    <property type="match status" value="1"/>
</dbReference>
<keyword evidence="7 8" id="KW-0472">Membrane</keyword>
<evidence type="ECO:0000256" key="2">
    <source>
        <dbReference type="ARBA" id="ARBA00022475"/>
    </source>
</evidence>
<evidence type="ECO:0000256" key="6">
    <source>
        <dbReference type="ARBA" id="ARBA00022989"/>
    </source>
</evidence>
<feature type="transmembrane region" description="Helical" evidence="8">
    <location>
        <begin position="217"/>
        <end position="234"/>
    </location>
</feature>
<dbReference type="GO" id="GO:0010041">
    <property type="term" value="P:response to iron(III) ion"/>
    <property type="evidence" value="ECO:0007669"/>
    <property type="project" value="TreeGrafter"/>
</dbReference>
<feature type="transmembrane region" description="Helical" evidence="8">
    <location>
        <begin position="240"/>
        <end position="259"/>
    </location>
</feature>
<organism evidence="9">
    <name type="scientific">gut metagenome</name>
    <dbReference type="NCBI Taxonomy" id="749906"/>
    <lineage>
        <taxon>unclassified sequences</taxon>
        <taxon>metagenomes</taxon>
        <taxon>organismal metagenomes</taxon>
    </lineage>
</organism>
<evidence type="ECO:0000256" key="8">
    <source>
        <dbReference type="SAM" id="Phobius"/>
    </source>
</evidence>
<comment type="caution">
    <text evidence="9">The sequence shown here is derived from an EMBL/GenBank/DDBJ whole genome shotgun (WGS) entry which is preliminary data.</text>
</comment>
<gene>
    <name evidence="9" type="ORF">EVA_18073</name>
</gene>
<evidence type="ECO:0000256" key="7">
    <source>
        <dbReference type="ARBA" id="ARBA00023136"/>
    </source>
</evidence>
<accession>J9FFW7</accession>